<dbReference type="EMBL" id="MT141785">
    <property type="protein sequence ID" value="QJA70349.1"/>
    <property type="molecule type" value="Genomic_DNA"/>
</dbReference>
<dbReference type="EMBL" id="MT143296">
    <property type="protein sequence ID" value="QJA95224.1"/>
    <property type="molecule type" value="Genomic_DNA"/>
</dbReference>
<dbReference type="AlphaFoldDB" id="A0A6H2A3R7"/>
<dbReference type="EMBL" id="MT145128">
    <property type="protein sequence ID" value="QJI03884.1"/>
    <property type="molecule type" value="Genomic_DNA"/>
</dbReference>
<organism evidence="1">
    <name type="scientific">viral metagenome</name>
    <dbReference type="NCBI Taxonomy" id="1070528"/>
    <lineage>
        <taxon>unclassified sequences</taxon>
        <taxon>metagenomes</taxon>
        <taxon>organismal metagenomes</taxon>
    </lineage>
</organism>
<evidence type="ECO:0000313" key="4">
    <source>
        <dbReference type="EMBL" id="QJA95224.1"/>
    </source>
</evidence>
<evidence type="ECO:0000313" key="5">
    <source>
        <dbReference type="EMBL" id="QJI03884.1"/>
    </source>
</evidence>
<sequence length="69" mass="8053">MLEDYPKTLEEARAYRYNQWAGNPKGWPYQGGRCAYEVWRNILGYQCSRKNGHGPSGLYCKQHAKKLNT</sequence>
<dbReference type="EMBL" id="MT144476">
    <property type="protein sequence ID" value="QJA54090.1"/>
    <property type="molecule type" value="Genomic_DNA"/>
</dbReference>
<proteinExistence type="predicted"/>
<accession>A0A6H2A3R7</accession>
<name>A0A6H2A3R7_9ZZZZ</name>
<gene>
    <name evidence="3" type="ORF">MM415A03780_0008</name>
    <name evidence="2" type="ORF">MM415A05075_0002</name>
    <name evidence="4" type="ORF">MM415B05537_0009</name>
    <name evidence="1" type="ORF">TM448A04300_0003</name>
    <name evidence="5" type="ORF">TM448B05334_0003</name>
</gene>
<evidence type="ECO:0000313" key="3">
    <source>
        <dbReference type="EMBL" id="QJA70349.1"/>
    </source>
</evidence>
<reference evidence="1" key="1">
    <citation type="submission" date="2020-03" db="EMBL/GenBank/DDBJ databases">
        <title>The deep terrestrial virosphere.</title>
        <authorList>
            <person name="Holmfeldt K."/>
            <person name="Nilsson E."/>
            <person name="Simone D."/>
            <person name="Lopez-Fernandez M."/>
            <person name="Wu X."/>
            <person name="de Brujin I."/>
            <person name="Lundin D."/>
            <person name="Andersson A."/>
            <person name="Bertilsson S."/>
            <person name="Dopson M."/>
        </authorList>
    </citation>
    <scope>NUCLEOTIDE SEQUENCE</scope>
    <source>
        <strain evidence="3">MM415A03780</strain>
        <strain evidence="2">MM415A05075</strain>
        <strain evidence="4">MM415B05537</strain>
        <strain evidence="1">TM448A04300</strain>
        <strain evidence="5">TM448B05334</strain>
    </source>
</reference>
<evidence type="ECO:0000313" key="1">
    <source>
        <dbReference type="EMBL" id="QJA54090.1"/>
    </source>
</evidence>
<dbReference type="EMBL" id="MT141677">
    <property type="protein sequence ID" value="QJA69093.1"/>
    <property type="molecule type" value="Genomic_DNA"/>
</dbReference>
<evidence type="ECO:0000313" key="2">
    <source>
        <dbReference type="EMBL" id="QJA69093.1"/>
    </source>
</evidence>
<protein>
    <submittedName>
        <fullName evidence="1">Uncharacterized protein</fullName>
    </submittedName>
</protein>